<proteinExistence type="predicted"/>
<comment type="subcellular location">
    <subcellularLocation>
        <location evidence="1">Membrane</location>
        <topology evidence="1">Multi-pass membrane protein</topology>
    </subcellularLocation>
</comment>
<evidence type="ECO:0000256" key="3">
    <source>
        <dbReference type="ARBA" id="ARBA00022989"/>
    </source>
</evidence>
<keyword evidence="8" id="KW-1185">Reference proteome</keyword>
<dbReference type="KEGG" id="erc:Ecym_5614"/>
<evidence type="ECO:0000313" key="7">
    <source>
        <dbReference type="EMBL" id="AET40350.1"/>
    </source>
</evidence>
<feature type="transmembrane region" description="Helical" evidence="6">
    <location>
        <begin position="26"/>
        <end position="48"/>
    </location>
</feature>
<feature type="transmembrane region" description="Helical" evidence="6">
    <location>
        <begin position="185"/>
        <end position="204"/>
    </location>
</feature>
<accession>I6NE58</accession>
<protein>
    <submittedName>
        <fullName evidence="7">Uncharacterized protein</fullName>
    </submittedName>
</protein>
<feature type="transmembrane region" description="Helical" evidence="6">
    <location>
        <begin position="533"/>
        <end position="552"/>
    </location>
</feature>
<keyword evidence="4 6" id="KW-0472">Membrane</keyword>
<dbReference type="Proteomes" id="UP000006790">
    <property type="component" value="Chromosome 5"/>
</dbReference>
<organism evidence="7 8">
    <name type="scientific">Eremothecium cymbalariae (strain CBS 270.75 / DBVPG 7215 / KCTC 17166 / NRRL Y-17582)</name>
    <name type="common">Yeast</name>
    <dbReference type="NCBI Taxonomy" id="931890"/>
    <lineage>
        <taxon>Eukaryota</taxon>
        <taxon>Fungi</taxon>
        <taxon>Dikarya</taxon>
        <taxon>Ascomycota</taxon>
        <taxon>Saccharomycotina</taxon>
        <taxon>Saccharomycetes</taxon>
        <taxon>Saccharomycetales</taxon>
        <taxon>Saccharomycetaceae</taxon>
        <taxon>Eremothecium</taxon>
    </lineage>
</organism>
<dbReference type="InParanoid" id="I6NE58"/>
<name>I6NE58_ERECY</name>
<dbReference type="InterPro" id="IPR011701">
    <property type="entry name" value="MFS"/>
</dbReference>
<feature type="transmembrane region" description="Helical" evidence="6">
    <location>
        <begin position="68"/>
        <end position="85"/>
    </location>
</feature>
<feature type="transmembrane region" description="Helical" evidence="6">
    <location>
        <begin position="453"/>
        <end position="477"/>
    </location>
</feature>
<dbReference type="GeneID" id="11468710"/>
<reference evidence="7 8" key="1">
    <citation type="journal article" date="2011" name="G3 (Bethesda)">
        <title>Genome evolution in the Eremothecium clade of the Saccharomyces complex revealed by comparative genomics.</title>
        <authorList>
            <person name="Wendland J."/>
            <person name="Walther A."/>
        </authorList>
    </citation>
    <scope>NUCLEOTIDE SEQUENCE [LARGE SCALE GENOMIC DNA]</scope>
    <source>
        <strain evidence="8">CBS 270.75 / DBVPG 7215 / KCTC 17166 / NRRL Y-17582</strain>
    </source>
</reference>
<dbReference type="Gene3D" id="1.20.1250.20">
    <property type="entry name" value="MFS general substrate transporter like domains"/>
    <property type="match status" value="2"/>
</dbReference>
<feature type="region of interest" description="Disordered" evidence="5">
    <location>
        <begin position="239"/>
        <end position="259"/>
    </location>
</feature>
<evidence type="ECO:0000256" key="1">
    <source>
        <dbReference type="ARBA" id="ARBA00004141"/>
    </source>
</evidence>
<keyword evidence="3 6" id="KW-1133">Transmembrane helix</keyword>
<dbReference type="GO" id="GO:0022857">
    <property type="term" value="F:transmembrane transporter activity"/>
    <property type="evidence" value="ECO:0007669"/>
    <property type="project" value="InterPro"/>
</dbReference>
<dbReference type="FunCoup" id="I6NE58">
    <property type="interactions" value="96"/>
</dbReference>
<dbReference type="SUPFAM" id="SSF103473">
    <property type="entry name" value="MFS general substrate transporter"/>
    <property type="match status" value="1"/>
</dbReference>
<evidence type="ECO:0000256" key="6">
    <source>
        <dbReference type="SAM" id="Phobius"/>
    </source>
</evidence>
<feature type="transmembrane region" description="Helical" evidence="6">
    <location>
        <begin position="337"/>
        <end position="362"/>
    </location>
</feature>
<dbReference type="OrthoDB" id="410267at2759"/>
<feature type="transmembrane region" description="Helical" evidence="6">
    <location>
        <begin position="414"/>
        <end position="433"/>
    </location>
</feature>
<dbReference type="AlphaFoldDB" id="I6NE58"/>
<evidence type="ECO:0000256" key="5">
    <source>
        <dbReference type="SAM" id="MobiDB-lite"/>
    </source>
</evidence>
<dbReference type="EMBL" id="CP002501">
    <property type="protein sequence ID" value="AET40350.1"/>
    <property type="molecule type" value="Genomic_DNA"/>
</dbReference>
<gene>
    <name evidence="7" type="ordered locus">Ecym_5614</name>
</gene>
<dbReference type="GO" id="GO:0000329">
    <property type="term" value="C:fungal-type vacuole membrane"/>
    <property type="evidence" value="ECO:0007669"/>
    <property type="project" value="TreeGrafter"/>
</dbReference>
<dbReference type="OMA" id="TNHWLIL"/>
<dbReference type="PANTHER" id="PTHR21576:SF166">
    <property type="entry name" value="ADR278WP"/>
    <property type="match status" value="1"/>
</dbReference>
<dbReference type="HOGENOM" id="CLU_012596_0_1_1"/>
<feature type="transmembrane region" description="Helical" evidence="6">
    <location>
        <begin position="118"/>
        <end position="141"/>
    </location>
</feature>
<sequence>MKIYSLAFGHKMTSALMGDSISKQQLISFVGAFTVAFTTGATHIYSIYAPQLLEHCGIPMESAKHLTLAVNVGSLGLGFIGGIITDRKGPQFSCGLGAVANFMAYICMGYCYKNRISSDLPLCVCFAVLSFGNLTAFLATFKWCALNSSNHKGIVLGGSSALHGLASMIYSNLIYRLFGNDTRRIFQFMPIASSALTIIGCFTLKDLNRSDEQKQTGKGSRLIFQDDVFQSTDVHLTSPEQPAAQAMTRDSEEADDSETLKHVSCERTALMSSVNITGESYNSYRLKTSCYQNEVSASYEADLEQAMLSPNSSDITKDPESEFEKEKVWKTFVSYHFISMFIIIGTIQGMATMYTYCIGYIVDVFLASNPDFKVSRRESQSFQVSLISVASCVARFTTGFGSDILVNKFHGQRAWLVFLTCGFIYLAASRVIADTYVLTDISSQLTTSEKYKNLSAGSVLFGLGFGVLFGVLPSLVVELFGAGNFSSMWSIMLTGSLLSVNYFTAMFTDEVSSKTPPDAKYCTSGTQCYAHTFQLIKVCSLLVSLLVPLLIIKQKRLALRMQQHDS</sequence>
<evidence type="ECO:0000256" key="4">
    <source>
        <dbReference type="ARBA" id="ARBA00023136"/>
    </source>
</evidence>
<dbReference type="Pfam" id="PF07690">
    <property type="entry name" value="MFS_1"/>
    <property type="match status" value="1"/>
</dbReference>
<feature type="transmembrane region" description="Helical" evidence="6">
    <location>
        <begin position="153"/>
        <end position="173"/>
    </location>
</feature>
<dbReference type="RefSeq" id="XP_003647167.1">
    <property type="nucleotide sequence ID" value="XM_003647119.1"/>
</dbReference>
<feature type="transmembrane region" description="Helical" evidence="6">
    <location>
        <begin position="92"/>
        <end position="112"/>
    </location>
</feature>
<dbReference type="InterPro" id="IPR036259">
    <property type="entry name" value="MFS_trans_sf"/>
</dbReference>
<evidence type="ECO:0000313" key="8">
    <source>
        <dbReference type="Proteomes" id="UP000006790"/>
    </source>
</evidence>
<evidence type="ECO:0000256" key="2">
    <source>
        <dbReference type="ARBA" id="ARBA00022692"/>
    </source>
</evidence>
<dbReference type="eggNOG" id="ENOG502RWDV">
    <property type="taxonomic scope" value="Eukaryota"/>
</dbReference>
<keyword evidence="2 6" id="KW-0812">Transmembrane</keyword>
<dbReference type="PANTHER" id="PTHR21576">
    <property type="entry name" value="UNCHARACTERIZED NODULIN-LIKE PROTEIN"/>
    <property type="match status" value="1"/>
</dbReference>